<dbReference type="WBParaSite" id="ES5_v2.g767.t1">
    <property type="protein sequence ID" value="ES5_v2.g767.t1"/>
    <property type="gene ID" value="ES5_v2.g767"/>
</dbReference>
<reference evidence="2" key="1">
    <citation type="submission" date="2022-11" db="UniProtKB">
        <authorList>
            <consortium name="WormBaseParasite"/>
        </authorList>
    </citation>
    <scope>IDENTIFICATION</scope>
</reference>
<evidence type="ECO:0000313" key="2">
    <source>
        <dbReference type="WBParaSite" id="ES5_v2.g767.t1"/>
    </source>
</evidence>
<evidence type="ECO:0000313" key="1">
    <source>
        <dbReference type="Proteomes" id="UP000887579"/>
    </source>
</evidence>
<sequence length="621" mass="70392">MNNPLTAFPKALNALSGSLEYLDLSQNNITVLQNNGRNFLKNLTYFMIGSSNLQQIEDCAFCSFTKLKQISLSNNNNLSFIHKNAFGAISLGKPIQLDYFSIHSCNISSLSEKLLDWKNVSHIDIRHNPLTCNCSMAWLINDYNASKPLYVNNLQSYFESYKNELRCTNPPELKNEHLYKLSGDFCLNETFDLKKEEKVYQVCGGENDGEIDLMCVCENENLKCTSLEDTNIKILNKTIEIKGIQIILGNITNLNLKKLVPEKQHLIESLHFYHKIGSTLIELDLNFNALKNLPAQTFTHLTKLNVLKLHSNRGIGNSLSSELFSSCLASLEHLDLSDCNITSLKDNVFINLKNLKHLTLSNNPLSTFPTAINSLSSLQIFEISNTDITVFKHAGLKPNKNLKYLYAYSSKLQKIDDCAFCNFPNLKTVDLDHNKKLSFIHENAFGLAHSHRSTALEEFYVNGCNLTVLSENLLNWTSLKKFKASDNPFICDCSMKWVINYVKEKYDSAKHSHYHCQQPTEFEGKTFLELPDSFCNESTTTSSLQISTTTSSTITVTESSTSPKDGILILIIVFLSVAFIICLSVFGGYYFYYRNQRIIQIQKGNEGEEDLLEEDFDTVNF</sequence>
<proteinExistence type="predicted"/>
<organism evidence="1 2">
    <name type="scientific">Panagrolaimus sp. ES5</name>
    <dbReference type="NCBI Taxonomy" id="591445"/>
    <lineage>
        <taxon>Eukaryota</taxon>
        <taxon>Metazoa</taxon>
        <taxon>Ecdysozoa</taxon>
        <taxon>Nematoda</taxon>
        <taxon>Chromadorea</taxon>
        <taxon>Rhabditida</taxon>
        <taxon>Tylenchina</taxon>
        <taxon>Panagrolaimomorpha</taxon>
        <taxon>Panagrolaimoidea</taxon>
        <taxon>Panagrolaimidae</taxon>
        <taxon>Panagrolaimus</taxon>
    </lineage>
</organism>
<dbReference type="Proteomes" id="UP000887579">
    <property type="component" value="Unplaced"/>
</dbReference>
<name>A0AC34GSY0_9BILA</name>
<accession>A0AC34GSY0</accession>
<protein>
    <submittedName>
        <fullName evidence="2">LRRCT domain-containing protein</fullName>
    </submittedName>
</protein>